<evidence type="ECO:0000256" key="2">
    <source>
        <dbReference type="ARBA" id="ARBA00023015"/>
    </source>
</evidence>
<dbReference type="SUPFAM" id="SSF48498">
    <property type="entry name" value="Tetracyclin repressor-like, C-terminal domain"/>
    <property type="match status" value="1"/>
</dbReference>
<dbReference type="Gene3D" id="1.10.357.10">
    <property type="entry name" value="Tetracycline Repressor, domain 2"/>
    <property type="match status" value="1"/>
</dbReference>
<dbReference type="EMBL" id="VFOW01000001">
    <property type="protein sequence ID" value="TQL77956.1"/>
    <property type="molecule type" value="Genomic_DNA"/>
</dbReference>
<evidence type="ECO:0000256" key="1">
    <source>
        <dbReference type="ARBA" id="ARBA00022491"/>
    </source>
</evidence>
<dbReference type="OrthoDB" id="5242390at2"/>
<dbReference type="InterPro" id="IPR036271">
    <property type="entry name" value="Tet_transcr_reg_TetR-rel_C_sf"/>
</dbReference>
<dbReference type="Pfam" id="PF13977">
    <property type="entry name" value="TetR_C_6"/>
    <property type="match status" value="1"/>
</dbReference>
<dbReference type="InterPro" id="IPR009057">
    <property type="entry name" value="Homeodomain-like_sf"/>
</dbReference>
<dbReference type="AlphaFoldDB" id="A0A543AZH0"/>
<feature type="domain" description="HTH tetR-type" evidence="6">
    <location>
        <begin position="11"/>
        <end position="71"/>
    </location>
</feature>
<reference evidence="7 8" key="1">
    <citation type="submission" date="2019-06" db="EMBL/GenBank/DDBJ databases">
        <title>Sequencing the genomes of 1000 actinobacteria strains.</title>
        <authorList>
            <person name="Klenk H.-P."/>
        </authorList>
    </citation>
    <scope>NUCLEOTIDE SEQUENCE [LARGE SCALE GENOMIC DNA]</scope>
    <source>
        <strain evidence="7 8">DSM 45928</strain>
    </source>
</reference>
<dbReference type="InterPro" id="IPR023772">
    <property type="entry name" value="DNA-bd_HTH_TetR-type_CS"/>
</dbReference>
<dbReference type="PROSITE" id="PS01081">
    <property type="entry name" value="HTH_TETR_1"/>
    <property type="match status" value="1"/>
</dbReference>
<organism evidence="7 8">
    <name type="scientific">Stackebrandtia endophytica</name>
    <dbReference type="NCBI Taxonomy" id="1496996"/>
    <lineage>
        <taxon>Bacteria</taxon>
        <taxon>Bacillati</taxon>
        <taxon>Actinomycetota</taxon>
        <taxon>Actinomycetes</taxon>
        <taxon>Glycomycetales</taxon>
        <taxon>Glycomycetaceae</taxon>
        <taxon>Stackebrandtia</taxon>
    </lineage>
</organism>
<accession>A0A543AZH0</accession>
<dbReference type="RefSeq" id="WP_142041651.1">
    <property type="nucleotide sequence ID" value="NZ_JBHTGS010000001.1"/>
</dbReference>
<feature type="DNA-binding region" description="H-T-H motif" evidence="5">
    <location>
        <begin position="34"/>
        <end position="53"/>
    </location>
</feature>
<dbReference type="PANTHER" id="PTHR30055">
    <property type="entry name" value="HTH-TYPE TRANSCRIPTIONAL REGULATOR RUTR"/>
    <property type="match status" value="1"/>
</dbReference>
<evidence type="ECO:0000313" key="8">
    <source>
        <dbReference type="Proteomes" id="UP000317043"/>
    </source>
</evidence>
<evidence type="ECO:0000256" key="5">
    <source>
        <dbReference type="PROSITE-ProRule" id="PRU00335"/>
    </source>
</evidence>
<dbReference type="GO" id="GO:0003700">
    <property type="term" value="F:DNA-binding transcription factor activity"/>
    <property type="evidence" value="ECO:0007669"/>
    <property type="project" value="TreeGrafter"/>
</dbReference>
<keyword evidence="1" id="KW-0678">Repressor</keyword>
<protein>
    <submittedName>
        <fullName evidence="7">TetR family transcriptional regulator</fullName>
    </submittedName>
</protein>
<evidence type="ECO:0000256" key="3">
    <source>
        <dbReference type="ARBA" id="ARBA00023125"/>
    </source>
</evidence>
<evidence type="ECO:0000313" key="7">
    <source>
        <dbReference type="EMBL" id="TQL77956.1"/>
    </source>
</evidence>
<dbReference type="SUPFAM" id="SSF46689">
    <property type="entry name" value="Homeodomain-like"/>
    <property type="match status" value="1"/>
</dbReference>
<dbReference type="InterPro" id="IPR001647">
    <property type="entry name" value="HTH_TetR"/>
</dbReference>
<dbReference type="GO" id="GO:0000976">
    <property type="term" value="F:transcription cis-regulatory region binding"/>
    <property type="evidence" value="ECO:0007669"/>
    <property type="project" value="TreeGrafter"/>
</dbReference>
<comment type="caution">
    <text evidence="7">The sequence shown here is derived from an EMBL/GenBank/DDBJ whole genome shotgun (WGS) entry which is preliminary data.</text>
</comment>
<keyword evidence="8" id="KW-1185">Reference proteome</keyword>
<evidence type="ECO:0000259" key="6">
    <source>
        <dbReference type="PROSITE" id="PS50977"/>
    </source>
</evidence>
<gene>
    <name evidence="7" type="ORF">FB566_3531</name>
</gene>
<evidence type="ECO:0000256" key="4">
    <source>
        <dbReference type="ARBA" id="ARBA00023163"/>
    </source>
</evidence>
<dbReference type="InterPro" id="IPR050109">
    <property type="entry name" value="HTH-type_TetR-like_transc_reg"/>
</dbReference>
<dbReference type="Pfam" id="PF00440">
    <property type="entry name" value="TetR_N"/>
    <property type="match status" value="1"/>
</dbReference>
<dbReference type="InParanoid" id="A0A543AZH0"/>
<proteinExistence type="predicted"/>
<dbReference type="InterPro" id="IPR039538">
    <property type="entry name" value="BetI_C"/>
</dbReference>
<sequence>MARPVNPQRSAARREAIVLAAAELFGVNGFEQTTTAQIAKAAGISPGGVFYYFEDKRAVFRAIFQRDLPMSKALVAAALDRDDPFDAVLHVVDQLAEDVMNPLAAGLLVELVRQAGRDPELTRVVHENTTIITDGLAVLLRRCQAADLIDSSLEPGEAAQWIQSIIDGAYLNADPDRDPRPMLRRIVRGFLLSGNDGDTHV</sequence>
<dbReference type="PROSITE" id="PS50977">
    <property type="entry name" value="HTH_TETR_2"/>
    <property type="match status" value="1"/>
</dbReference>
<keyword evidence="3 5" id="KW-0238">DNA-binding</keyword>
<keyword evidence="4" id="KW-0804">Transcription</keyword>
<dbReference type="Proteomes" id="UP000317043">
    <property type="component" value="Unassembled WGS sequence"/>
</dbReference>
<name>A0A543AZH0_9ACTN</name>
<dbReference type="PANTHER" id="PTHR30055:SF226">
    <property type="entry name" value="HTH-TYPE TRANSCRIPTIONAL REGULATOR PKSA"/>
    <property type="match status" value="1"/>
</dbReference>
<dbReference type="PRINTS" id="PR00455">
    <property type="entry name" value="HTHTETR"/>
</dbReference>
<keyword evidence="2" id="KW-0805">Transcription regulation</keyword>